<dbReference type="RefSeq" id="WP_162083686.1">
    <property type="nucleotide sequence ID" value="NZ_AP021881.1"/>
</dbReference>
<dbReference type="Proteomes" id="UP000463939">
    <property type="component" value="Chromosome"/>
</dbReference>
<reference evidence="3" key="1">
    <citation type="submission" date="2019-11" db="EMBL/GenBank/DDBJ databases">
        <title>Isolation and characterization of a novel species in the genus Sulfuriferula.</title>
        <authorList>
            <person name="Mochizuki J."/>
            <person name="Kojima H."/>
            <person name="Fukui M."/>
        </authorList>
    </citation>
    <scope>NUCLEOTIDE SEQUENCE [LARGE SCALE GENOMIC DNA]</scope>
    <source>
        <strain evidence="3">SGTM</strain>
    </source>
</reference>
<proteinExistence type="predicted"/>
<name>A0A809RZL9_9PROT</name>
<sequence length="87" mass="9595">MTITHDQVSSLTSLLVALPRGENPVAAVRSSFPEMSVSRCSADDMRDETPFRRVGDYDVFLVDTSNHCWRIIDEPATATGVILAMHS</sequence>
<dbReference type="InterPro" id="IPR046132">
    <property type="entry name" value="DUF6129"/>
</dbReference>
<accession>A0A809RZL9</accession>
<dbReference type="EMBL" id="AP021881">
    <property type="protein sequence ID" value="BBO99667.1"/>
    <property type="molecule type" value="Genomic_DNA"/>
</dbReference>
<dbReference type="Pfam" id="PF19624">
    <property type="entry name" value="DUF6129"/>
    <property type="match status" value="1"/>
</dbReference>
<dbReference type="KEGG" id="sniv:SFSGTM_03760"/>
<gene>
    <name evidence="2" type="ORF">SFSGTM_03760</name>
</gene>
<dbReference type="AlphaFoldDB" id="A0A809RZL9"/>
<evidence type="ECO:0000313" key="2">
    <source>
        <dbReference type="EMBL" id="BBO99667.1"/>
    </source>
</evidence>
<keyword evidence="3" id="KW-1185">Reference proteome</keyword>
<organism evidence="2 3">
    <name type="scientific">Sulfuriferula nivalis</name>
    <dbReference type="NCBI Taxonomy" id="2675298"/>
    <lineage>
        <taxon>Bacteria</taxon>
        <taxon>Pseudomonadati</taxon>
        <taxon>Pseudomonadota</taxon>
        <taxon>Betaproteobacteria</taxon>
        <taxon>Nitrosomonadales</taxon>
        <taxon>Sulfuricellaceae</taxon>
        <taxon>Sulfuriferula</taxon>
    </lineage>
</organism>
<protein>
    <recommendedName>
        <fullName evidence="1">DUF6129 domain-containing protein</fullName>
    </recommendedName>
</protein>
<evidence type="ECO:0000259" key="1">
    <source>
        <dbReference type="Pfam" id="PF19624"/>
    </source>
</evidence>
<feature type="domain" description="DUF6129" evidence="1">
    <location>
        <begin position="26"/>
        <end position="70"/>
    </location>
</feature>
<evidence type="ECO:0000313" key="3">
    <source>
        <dbReference type="Proteomes" id="UP000463939"/>
    </source>
</evidence>